<evidence type="ECO:0000313" key="1">
    <source>
        <dbReference type="EMBL" id="KAJ7225356.1"/>
    </source>
</evidence>
<dbReference type="InterPro" id="IPR013241">
    <property type="entry name" value="RNase_P_Pop3"/>
</dbReference>
<accession>A0AAD6YPJ5</accession>
<dbReference type="GO" id="GO:0005655">
    <property type="term" value="C:nucleolar ribonuclease P complex"/>
    <property type="evidence" value="ECO:0007669"/>
    <property type="project" value="TreeGrafter"/>
</dbReference>
<dbReference type="EMBL" id="JARJCW010000004">
    <property type="protein sequence ID" value="KAJ7225356.1"/>
    <property type="molecule type" value="Genomic_DNA"/>
</dbReference>
<gene>
    <name evidence="1" type="ORF">GGX14DRAFT_349878</name>
</gene>
<dbReference type="GO" id="GO:0006364">
    <property type="term" value="P:rRNA processing"/>
    <property type="evidence" value="ECO:0007669"/>
    <property type="project" value="InterPro"/>
</dbReference>
<dbReference type="GO" id="GO:0034965">
    <property type="term" value="P:intronic box C/D snoRNA processing"/>
    <property type="evidence" value="ECO:0007669"/>
    <property type="project" value="TreeGrafter"/>
</dbReference>
<name>A0AAD6YPJ5_9AGAR</name>
<sequence length="310" mass="33524">MSTAARIHKHASNRAKPGETLENKVVFKSVLDSPFRVPWPSVPVNIQNEALECTVSLLKGVSEYQSSKRKRKQLNTSLKPSKRRKISEDTTAMLVESTLPASDSSLPARPAVLQHLSIGINEVTKRLDAQIRSLRRCNVVSLNTDPATEQPPLLAPIKLIVVCRADVDPQILIDHLPHEVAAFNSAQPPEPIKIIPLPKGAEASLAAAAGFRRVAVIAMDIETPGLAAFTSILDSVPTLAAPWLTSIAPSAPPVKKQLIPTHVKQLRTTAPKDMKLAKSIRAEGKATARKQAAARKAKIAEVKARVPETN</sequence>
<dbReference type="PANTHER" id="PTHR28272:SF1">
    <property type="entry name" value="RIBONUCLEASES P_MRP PROTEIN SUBUNIT POP3"/>
    <property type="match status" value="1"/>
</dbReference>
<proteinExistence type="predicted"/>
<dbReference type="GO" id="GO:0000172">
    <property type="term" value="C:ribonuclease MRP complex"/>
    <property type="evidence" value="ECO:0007669"/>
    <property type="project" value="TreeGrafter"/>
</dbReference>
<dbReference type="AlphaFoldDB" id="A0AAD6YPJ5"/>
<dbReference type="GO" id="GO:0008033">
    <property type="term" value="P:tRNA processing"/>
    <property type="evidence" value="ECO:0007669"/>
    <property type="project" value="InterPro"/>
</dbReference>
<dbReference type="GO" id="GO:0005829">
    <property type="term" value="C:cytosol"/>
    <property type="evidence" value="ECO:0007669"/>
    <property type="project" value="TreeGrafter"/>
</dbReference>
<keyword evidence="2" id="KW-1185">Reference proteome</keyword>
<evidence type="ECO:0000313" key="2">
    <source>
        <dbReference type="Proteomes" id="UP001219525"/>
    </source>
</evidence>
<dbReference type="Gene3D" id="3.30.1330.30">
    <property type="match status" value="1"/>
</dbReference>
<comment type="caution">
    <text evidence="1">The sequence shown here is derived from an EMBL/GenBank/DDBJ whole genome shotgun (WGS) entry which is preliminary data.</text>
</comment>
<dbReference type="GO" id="GO:0000171">
    <property type="term" value="F:ribonuclease MRP activity"/>
    <property type="evidence" value="ECO:0007669"/>
    <property type="project" value="TreeGrafter"/>
</dbReference>
<reference evidence="1" key="1">
    <citation type="submission" date="2023-03" db="EMBL/GenBank/DDBJ databases">
        <title>Massive genome expansion in bonnet fungi (Mycena s.s.) driven by repeated elements and novel gene families across ecological guilds.</title>
        <authorList>
            <consortium name="Lawrence Berkeley National Laboratory"/>
            <person name="Harder C.B."/>
            <person name="Miyauchi S."/>
            <person name="Viragh M."/>
            <person name="Kuo A."/>
            <person name="Thoen E."/>
            <person name="Andreopoulos B."/>
            <person name="Lu D."/>
            <person name="Skrede I."/>
            <person name="Drula E."/>
            <person name="Henrissat B."/>
            <person name="Morin E."/>
            <person name="Kohler A."/>
            <person name="Barry K."/>
            <person name="LaButti K."/>
            <person name="Morin E."/>
            <person name="Salamov A."/>
            <person name="Lipzen A."/>
            <person name="Mereny Z."/>
            <person name="Hegedus B."/>
            <person name="Baldrian P."/>
            <person name="Stursova M."/>
            <person name="Weitz H."/>
            <person name="Taylor A."/>
            <person name="Grigoriev I.V."/>
            <person name="Nagy L.G."/>
            <person name="Martin F."/>
            <person name="Kauserud H."/>
        </authorList>
    </citation>
    <scope>NUCLEOTIDE SEQUENCE</scope>
    <source>
        <strain evidence="1">9144</strain>
    </source>
</reference>
<dbReference type="InterPro" id="IPR029064">
    <property type="entry name" value="Ribosomal_eL30-like_sf"/>
</dbReference>
<dbReference type="Proteomes" id="UP001219525">
    <property type="component" value="Unassembled WGS sequence"/>
</dbReference>
<protein>
    <submittedName>
        <fullName evidence="1">Uncharacterized protein</fullName>
    </submittedName>
</protein>
<dbReference type="Pfam" id="PF08228">
    <property type="entry name" value="RNase_P_pop3"/>
    <property type="match status" value="1"/>
</dbReference>
<dbReference type="PANTHER" id="PTHR28272">
    <property type="entry name" value="RIBONUCLEASES P/MRP PROTEIN SUBUNIT POP3"/>
    <property type="match status" value="1"/>
</dbReference>
<dbReference type="GO" id="GO:0004526">
    <property type="term" value="F:ribonuclease P activity"/>
    <property type="evidence" value="ECO:0007669"/>
    <property type="project" value="TreeGrafter"/>
</dbReference>
<organism evidence="1 2">
    <name type="scientific">Mycena pura</name>
    <dbReference type="NCBI Taxonomy" id="153505"/>
    <lineage>
        <taxon>Eukaryota</taxon>
        <taxon>Fungi</taxon>
        <taxon>Dikarya</taxon>
        <taxon>Basidiomycota</taxon>
        <taxon>Agaricomycotina</taxon>
        <taxon>Agaricomycetes</taxon>
        <taxon>Agaricomycetidae</taxon>
        <taxon>Agaricales</taxon>
        <taxon>Marasmiineae</taxon>
        <taxon>Mycenaceae</taxon>
        <taxon>Mycena</taxon>
    </lineage>
</organism>